<dbReference type="GO" id="GO:0015938">
    <property type="term" value="P:coenzyme A catabolic process"/>
    <property type="evidence" value="ECO:0007669"/>
    <property type="project" value="TreeGrafter"/>
</dbReference>
<keyword evidence="4" id="KW-0378">Hydrolase</keyword>
<comment type="cofactor">
    <cofactor evidence="2">
        <name>Mg(2+)</name>
        <dbReference type="ChEBI" id="CHEBI:18420"/>
    </cofactor>
</comment>
<evidence type="ECO:0000259" key="7">
    <source>
        <dbReference type="PROSITE" id="PS51462"/>
    </source>
</evidence>
<dbReference type="AlphaFoldDB" id="A0A3M7T4G8"/>
<dbReference type="GO" id="GO:0010945">
    <property type="term" value="F:coenzyme A diphosphatase activity"/>
    <property type="evidence" value="ECO:0007669"/>
    <property type="project" value="InterPro"/>
</dbReference>
<reference evidence="8 9" key="1">
    <citation type="journal article" date="2018" name="Sci. Rep.">
        <title>Genomic signatures of local adaptation to the degree of environmental predictability in rotifers.</title>
        <authorList>
            <person name="Franch-Gras L."/>
            <person name="Hahn C."/>
            <person name="Garcia-Roger E.M."/>
            <person name="Carmona M.J."/>
            <person name="Serra M."/>
            <person name="Gomez A."/>
        </authorList>
    </citation>
    <scope>NUCLEOTIDE SEQUENCE [LARGE SCALE GENOMIC DNA]</scope>
    <source>
        <strain evidence="8">HYR1</strain>
    </source>
</reference>
<evidence type="ECO:0000256" key="1">
    <source>
        <dbReference type="ARBA" id="ARBA00001936"/>
    </source>
</evidence>
<comment type="cofactor">
    <cofactor evidence="1">
        <name>Mn(2+)</name>
        <dbReference type="ChEBI" id="CHEBI:29035"/>
    </cofactor>
</comment>
<dbReference type="OrthoDB" id="206213at2759"/>
<dbReference type="CDD" id="cd03426">
    <property type="entry name" value="NUDIX_CoAse_Nudt7"/>
    <property type="match status" value="1"/>
</dbReference>
<keyword evidence="3" id="KW-0479">Metal-binding</keyword>
<evidence type="ECO:0000256" key="2">
    <source>
        <dbReference type="ARBA" id="ARBA00001946"/>
    </source>
</evidence>
<dbReference type="Gene3D" id="3.90.79.10">
    <property type="entry name" value="Nucleoside Triphosphate Pyrophosphohydrolase"/>
    <property type="match status" value="1"/>
</dbReference>
<evidence type="ECO:0000256" key="5">
    <source>
        <dbReference type="ARBA" id="ARBA00022842"/>
    </source>
</evidence>
<protein>
    <submittedName>
        <fullName evidence="8">Peroxisomal coenzyme A diphosphatase NUDT7 isoform X2</fullName>
    </submittedName>
</protein>
<evidence type="ECO:0000313" key="9">
    <source>
        <dbReference type="Proteomes" id="UP000276133"/>
    </source>
</evidence>
<keyword evidence="6" id="KW-0464">Manganese</keyword>
<evidence type="ECO:0000313" key="8">
    <source>
        <dbReference type="EMBL" id="RNA42809.1"/>
    </source>
</evidence>
<dbReference type="GO" id="GO:0046872">
    <property type="term" value="F:metal ion binding"/>
    <property type="evidence" value="ECO:0007669"/>
    <property type="project" value="UniProtKB-KW"/>
</dbReference>
<comment type="caution">
    <text evidence="8">The sequence shown here is derived from an EMBL/GenBank/DDBJ whole genome shotgun (WGS) entry which is preliminary data.</text>
</comment>
<dbReference type="EMBL" id="REGN01000317">
    <property type="protein sequence ID" value="RNA42809.1"/>
    <property type="molecule type" value="Genomic_DNA"/>
</dbReference>
<proteinExistence type="predicted"/>
<dbReference type="SUPFAM" id="SSF55811">
    <property type="entry name" value="Nudix"/>
    <property type="match status" value="1"/>
</dbReference>
<evidence type="ECO:0000256" key="4">
    <source>
        <dbReference type="ARBA" id="ARBA00022801"/>
    </source>
</evidence>
<dbReference type="Proteomes" id="UP000276133">
    <property type="component" value="Unassembled WGS sequence"/>
</dbReference>
<dbReference type="STRING" id="10195.A0A3M7T4G8"/>
<name>A0A3M7T4G8_BRAPC</name>
<feature type="domain" description="Nudix hydrolase" evidence="7">
    <location>
        <begin position="39"/>
        <end position="174"/>
    </location>
</feature>
<dbReference type="PROSITE" id="PS51462">
    <property type="entry name" value="NUDIX"/>
    <property type="match status" value="1"/>
</dbReference>
<organism evidence="8 9">
    <name type="scientific">Brachionus plicatilis</name>
    <name type="common">Marine rotifer</name>
    <name type="synonym">Brachionus muelleri</name>
    <dbReference type="NCBI Taxonomy" id="10195"/>
    <lineage>
        <taxon>Eukaryota</taxon>
        <taxon>Metazoa</taxon>
        <taxon>Spiralia</taxon>
        <taxon>Gnathifera</taxon>
        <taxon>Rotifera</taxon>
        <taxon>Eurotatoria</taxon>
        <taxon>Monogononta</taxon>
        <taxon>Pseudotrocha</taxon>
        <taxon>Ploima</taxon>
        <taxon>Brachionidae</taxon>
        <taxon>Brachionus</taxon>
    </lineage>
</organism>
<dbReference type="InterPro" id="IPR045121">
    <property type="entry name" value="CoAse"/>
</dbReference>
<sequence>MKYSNLTKNLNHYRTLLSNFHHPNYLNKLIEIDPNIGKLKQASVLIPLSFDSNSQLCFTLTRRSQNLKLFKGECCFIGGNVDKEDKSPLDTALREAYEEVGMEKQCLDVLCQFKPIFTSHGSIVTPNIAFLDNQKFAPNLNYQEVDLIFKVPTWIFLENKIHSLSVSRYKNDRVYMHYFKWEHQGQKCLITGITSTLAILISSILHAKLPEFRFAPDFNLDLHNLNIYLDHLNLIYFFNVVETSIVHARQNYTIILP</sequence>
<accession>A0A3M7T4G8</accession>
<dbReference type="InterPro" id="IPR015797">
    <property type="entry name" value="NUDIX_hydrolase-like_dom_sf"/>
</dbReference>
<dbReference type="PANTHER" id="PTHR12992:SF24">
    <property type="entry name" value="PEROXISOMAL COENZYME A DIPHOSPHATASE NUDT7"/>
    <property type="match status" value="1"/>
</dbReference>
<keyword evidence="5" id="KW-0460">Magnesium</keyword>
<dbReference type="PANTHER" id="PTHR12992">
    <property type="entry name" value="NUDIX HYDROLASE"/>
    <property type="match status" value="1"/>
</dbReference>
<keyword evidence="9" id="KW-1185">Reference proteome</keyword>
<evidence type="ECO:0000256" key="3">
    <source>
        <dbReference type="ARBA" id="ARBA00022723"/>
    </source>
</evidence>
<dbReference type="Pfam" id="PF00293">
    <property type="entry name" value="NUDIX"/>
    <property type="match status" value="1"/>
</dbReference>
<evidence type="ECO:0000256" key="6">
    <source>
        <dbReference type="ARBA" id="ARBA00023211"/>
    </source>
</evidence>
<dbReference type="InterPro" id="IPR000086">
    <property type="entry name" value="NUDIX_hydrolase_dom"/>
</dbReference>
<gene>
    <name evidence="8" type="ORF">BpHYR1_000573</name>
</gene>